<keyword evidence="4" id="KW-1185">Reference proteome</keyword>
<evidence type="ECO:0000256" key="1">
    <source>
        <dbReference type="ARBA" id="ARBA00006845"/>
    </source>
</evidence>
<evidence type="ECO:0000313" key="3">
    <source>
        <dbReference type="EMBL" id="GII79537.1"/>
    </source>
</evidence>
<dbReference type="AlphaFoldDB" id="A0A919R939"/>
<organism evidence="3 4">
    <name type="scientific">Sphaerisporangium rufum</name>
    <dbReference type="NCBI Taxonomy" id="1381558"/>
    <lineage>
        <taxon>Bacteria</taxon>
        <taxon>Bacillati</taxon>
        <taxon>Actinomycetota</taxon>
        <taxon>Actinomycetes</taxon>
        <taxon>Streptosporangiales</taxon>
        <taxon>Streptosporangiaceae</taxon>
        <taxon>Sphaerisporangium</taxon>
    </lineage>
</organism>
<proteinExistence type="inferred from homology"/>
<dbReference type="RefSeq" id="WP_203989596.1">
    <property type="nucleotide sequence ID" value="NZ_BOOU01000059.1"/>
</dbReference>
<gene>
    <name evidence="3" type="ORF">Sru01_45190</name>
</gene>
<comment type="similarity">
    <text evidence="1">Belongs to the barstar family.</text>
</comment>
<reference evidence="3" key="1">
    <citation type="submission" date="2021-01" db="EMBL/GenBank/DDBJ databases">
        <title>Whole genome shotgun sequence of Sphaerisporangium rufum NBRC 109079.</title>
        <authorList>
            <person name="Komaki H."/>
            <person name="Tamura T."/>
        </authorList>
    </citation>
    <scope>NUCLEOTIDE SEQUENCE</scope>
    <source>
        <strain evidence="3">NBRC 109079</strain>
    </source>
</reference>
<dbReference type="InterPro" id="IPR035905">
    <property type="entry name" value="Barstar-like_sf"/>
</dbReference>
<dbReference type="EMBL" id="BOOU01000059">
    <property type="protein sequence ID" value="GII79537.1"/>
    <property type="molecule type" value="Genomic_DNA"/>
</dbReference>
<dbReference type="Gene3D" id="3.30.370.10">
    <property type="entry name" value="Barstar-like"/>
    <property type="match status" value="1"/>
</dbReference>
<name>A0A919R939_9ACTN</name>
<sequence length="122" mass="12782">MTTAARPSPSWLTVSTGPVPVVLDGRACRTRAAFFTEAARALRLPGYFGHNWDALTDALRDVAAGQGVHLVVAHAEELLAAEPADRFAMLLDVLGGAGLPVTLRTDSAHEPALRARVTAALG</sequence>
<dbReference type="Pfam" id="PF01337">
    <property type="entry name" value="Barstar"/>
    <property type="match status" value="1"/>
</dbReference>
<comment type="caution">
    <text evidence="3">The sequence shown here is derived from an EMBL/GenBank/DDBJ whole genome shotgun (WGS) entry which is preliminary data.</text>
</comment>
<dbReference type="SUPFAM" id="SSF52038">
    <property type="entry name" value="Barstar-related"/>
    <property type="match status" value="1"/>
</dbReference>
<evidence type="ECO:0000313" key="4">
    <source>
        <dbReference type="Proteomes" id="UP000655287"/>
    </source>
</evidence>
<dbReference type="Proteomes" id="UP000655287">
    <property type="component" value="Unassembled WGS sequence"/>
</dbReference>
<protein>
    <recommendedName>
        <fullName evidence="2">Barstar (barnase inhibitor) domain-containing protein</fullName>
    </recommendedName>
</protein>
<feature type="domain" description="Barstar (barnase inhibitor)" evidence="2">
    <location>
        <begin position="21"/>
        <end position="96"/>
    </location>
</feature>
<evidence type="ECO:0000259" key="2">
    <source>
        <dbReference type="Pfam" id="PF01337"/>
    </source>
</evidence>
<dbReference type="InterPro" id="IPR000468">
    <property type="entry name" value="Barstar"/>
</dbReference>
<accession>A0A919R939</accession>